<comment type="caution">
    <text evidence="2">The sequence shown here is derived from an EMBL/GenBank/DDBJ whole genome shotgun (WGS) entry which is preliminary data.</text>
</comment>
<feature type="transmembrane region" description="Helical" evidence="1">
    <location>
        <begin position="31"/>
        <end position="52"/>
    </location>
</feature>
<evidence type="ECO:0000313" key="2">
    <source>
        <dbReference type="EMBL" id="KII63610.1"/>
    </source>
</evidence>
<keyword evidence="1" id="KW-0812">Transmembrane</keyword>
<sequence>MSFLRRDHSEFTGVADRISLAMHGLCPFQHVLPIFHGVVLFYSTVVLQVRFISPRCYKENYPGRHYTSYSFNNDSVRKDYVWTRNVAIFLCVTVIDRLKDNDEI</sequence>
<proteinExistence type="predicted"/>
<dbReference type="Proteomes" id="UP000031668">
    <property type="component" value="Unassembled WGS sequence"/>
</dbReference>
<dbReference type="EMBL" id="JWZT01004651">
    <property type="protein sequence ID" value="KII63610.1"/>
    <property type="molecule type" value="Genomic_DNA"/>
</dbReference>
<evidence type="ECO:0000313" key="3">
    <source>
        <dbReference type="Proteomes" id="UP000031668"/>
    </source>
</evidence>
<dbReference type="AlphaFoldDB" id="A0A0C2M9G6"/>
<keyword evidence="1" id="KW-1133">Transmembrane helix</keyword>
<accession>A0A0C2M9G6</accession>
<evidence type="ECO:0000256" key="1">
    <source>
        <dbReference type="SAM" id="Phobius"/>
    </source>
</evidence>
<name>A0A0C2M9G6_THEKT</name>
<protein>
    <submittedName>
        <fullName evidence="2">Uncharacterized protein</fullName>
    </submittedName>
</protein>
<organism evidence="2 3">
    <name type="scientific">Thelohanellus kitauei</name>
    <name type="common">Myxosporean</name>
    <dbReference type="NCBI Taxonomy" id="669202"/>
    <lineage>
        <taxon>Eukaryota</taxon>
        <taxon>Metazoa</taxon>
        <taxon>Cnidaria</taxon>
        <taxon>Myxozoa</taxon>
        <taxon>Myxosporea</taxon>
        <taxon>Bivalvulida</taxon>
        <taxon>Platysporina</taxon>
        <taxon>Myxobolidae</taxon>
        <taxon>Thelohanellus</taxon>
    </lineage>
</organism>
<reference evidence="2 3" key="1">
    <citation type="journal article" date="2014" name="Genome Biol. Evol.">
        <title>The genome of the myxosporean Thelohanellus kitauei shows adaptations to nutrient acquisition within its fish host.</title>
        <authorList>
            <person name="Yang Y."/>
            <person name="Xiong J."/>
            <person name="Zhou Z."/>
            <person name="Huo F."/>
            <person name="Miao W."/>
            <person name="Ran C."/>
            <person name="Liu Y."/>
            <person name="Zhang J."/>
            <person name="Feng J."/>
            <person name="Wang M."/>
            <person name="Wang M."/>
            <person name="Wang L."/>
            <person name="Yao B."/>
        </authorList>
    </citation>
    <scope>NUCLEOTIDE SEQUENCE [LARGE SCALE GENOMIC DNA]</scope>
    <source>
        <strain evidence="2">Wuqing</strain>
    </source>
</reference>
<keyword evidence="1" id="KW-0472">Membrane</keyword>
<keyword evidence="3" id="KW-1185">Reference proteome</keyword>
<gene>
    <name evidence="2" type="ORF">RF11_03686</name>
</gene>